<dbReference type="Gene3D" id="1.20.1280.50">
    <property type="match status" value="1"/>
</dbReference>
<evidence type="ECO:0000313" key="3">
    <source>
        <dbReference type="Proteomes" id="UP000245207"/>
    </source>
</evidence>
<dbReference type="OrthoDB" id="1065058at2759"/>
<name>A0A2U1NZE9_ARTAN</name>
<keyword evidence="3" id="KW-1185">Reference proteome</keyword>
<dbReference type="InterPro" id="IPR001810">
    <property type="entry name" value="F-box_dom"/>
</dbReference>
<evidence type="ECO:0000259" key="1">
    <source>
        <dbReference type="Pfam" id="PF12937"/>
    </source>
</evidence>
<sequence length="303" mass="34941">MNEIMKLNAEDDFTSFSDLPEDIASQIINKLTDLKTLCLCKLVSRRFYHIVLQVEAISFTCFTNPFVDPSYSASFLSAIKSLMKFERVKSLCIQFPSSFHNHSLCKWKVNFKVKLDSLIFLSPNSVCLKKEFNANEIAHQEGEEDMALTENNVKMLKICLRDMIYSINFLSRIIHLPMLEKVSITDSRKRGKVSVSGRKVAEVRNWLSSPSDETAAQKLKYLHTACRVSWCYVPLLELPVSGYVMKGVKLYVLQWSDPAVDTNVSFMKSDNDDAFEDNEETLYNEALMEIFRKHSDWIEKLRL</sequence>
<comment type="caution">
    <text evidence="2">The sequence shown here is derived from an EMBL/GenBank/DDBJ whole genome shotgun (WGS) entry which is preliminary data.</text>
</comment>
<reference evidence="2 3" key="1">
    <citation type="journal article" date="2018" name="Mol. Plant">
        <title>The genome of Artemisia annua provides insight into the evolution of Asteraceae family and artemisinin biosynthesis.</title>
        <authorList>
            <person name="Shen Q."/>
            <person name="Zhang L."/>
            <person name="Liao Z."/>
            <person name="Wang S."/>
            <person name="Yan T."/>
            <person name="Shi P."/>
            <person name="Liu M."/>
            <person name="Fu X."/>
            <person name="Pan Q."/>
            <person name="Wang Y."/>
            <person name="Lv Z."/>
            <person name="Lu X."/>
            <person name="Zhang F."/>
            <person name="Jiang W."/>
            <person name="Ma Y."/>
            <person name="Chen M."/>
            <person name="Hao X."/>
            <person name="Li L."/>
            <person name="Tang Y."/>
            <person name="Lv G."/>
            <person name="Zhou Y."/>
            <person name="Sun X."/>
            <person name="Brodelius P.E."/>
            <person name="Rose J.K.C."/>
            <person name="Tang K."/>
        </authorList>
    </citation>
    <scope>NUCLEOTIDE SEQUENCE [LARGE SCALE GENOMIC DNA]</scope>
    <source>
        <strain evidence="3">cv. Huhao1</strain>
        <tissue evidence="2">Leaf</tissue>
    </source>
</reference>
<feature type="domain" description="F-box" evidence="1">
    <location>
        <begin position="16"/>
        <end position="52"/>
    </location>
</feature>
<organism evidence="2 3">
    <name type="scientific">Artemisia annua</name>
    <name type="common">Sweet wormwood</name>
    <dbReference type="NCBI Taxonomy" id="35608"/>
    <lineage>
        <taxon>Eukaryota</taxon>
        <taxon>Viridiplantae</taxon>
        <taxon>Streptophyta</taxon>
        <taxon>Embryophyta</taxon>
        <taxon>Tracheophyta</taxon>
        <taxon>Spermatophyta</taxon>
        <taxon>Magnoliopsida</taxon>
        <taxon>eudicotyledons</taxon>
        <taxon>Gunneridae</taxon>
        <taxon>Pentapetalae</taxon>
        <taxon>asterids</taxon>
        <taxon>campanulids</taxon>
        <taxon>Asterales</taxon>
        <taxon>Asteraceae</taxon>
        <taxon>Asteroideae</taxon>
        <taxon>Anthemideae</taxon>
        <taxon>Artemisiinae</taxon>
        <taxon>Artemisia</taxon>
    </lineage>
</organism>
<gene>
    <name evidence="2" type="ORF">CTI12_AA210630</name>
</gene>
<proteinExistence type="predicted"/>
<dbReference type="AlphaFoldDB" id="A0A2U1NZE9"/>
<dbReference type="InterPro" id="IPR044809">
    <property type="entry name" value="AUF1-like"/>
</dbReference>
<dbReference type="InterPro" id="IPR036047">
    <property type="entry name" value="F-box-like_dom_sf"/>
</dbReference>
<dbReference type="Proteomes" id="UP000245207">
    <property type="component" value="Unassembled WGS sequence"/>
</dbReference>
<dbReference type="PANTHER" id="PTHR31215">
    <property type="entry name" value="OS05G0510400 PROTEIN-RELATED"/>
    <property type="match status" value="1"/>
</dbReference>
<accession>A0A2U1NZE9</accession>
<dbReference type="Pfam" id="PF12937">
    <property type="entry name" value="F-box-like"/>
    <property type="match status" value="1"/>
</dbReference>
<dbReference type="SUPFAM" id="SSF81383">
    <property type="entry name" value="F-box domain"/>
    <property type="match status" value="1"/>
</dbReference>
<evidence type="ECO:0000313" key="2">
    <source>
        <dbReference type="EMBL" id="PWA78861.1"/>
    </source>
</evidence>
<protein>
    <submittedName>
        <fullName evidence="2">F-box domain, Leucine-rich repeat domain, L domain-like protein</fullName>
    </submittedName>
</protein>
<dbReference type="EMBL" id="PKPP01001931">
    <property type="protein sequence ID" value="PWA78861.1"/>
    <property type="molecule type" value="Genomic_DNA"/>
</dbReference>
<dbReference type="CDD" id="cd09917">
    <property type="entry name" value="F-box_SF"/>
    <property type="match status" value="1"/>
</dbReference>